<reference evidence="1 2" key="1">
    <citation type="submission" date="2023-04" db="EMBL/GenBank/DDBJ databases">
        <title>Draft genome sequence of acteroides sedimenti strain YN3PY1.</title>
        <authorList>
            <person name="Yoshida N."/>
        </authorList>
    </citation>
    <scope>NUCLEOTIDE SEQUENCE [LARGE SCALE GENOMIC DNA]</scope>
    <source>
        <strain evidence="1 2">YN3PY1</strain>
    </source>
</reference>
<protein>
    <recommendedName>
        <fullName evidence="3">DUF3575 domain-containing protein</fullName>
    </recommendedName>
</protein>
<proteinExistence type="predicted"/>
<dbReference type="EMBL" id="AP028055">
    <property type="protein sequence ID" value="BEG99370.1"/>
    <property type="molecule type" value="Genomic_DNA"/>
</dbReference>
<gene>
    <name evidence="1" type="ORF">BSYN_16350</name>
</gene>
<organism evidence="1 2">
    <name type="scientific">Bacteroides sedimenti</name>
    <dbReference type="NCBI Taxonomy" id="2136147"/>
    <lineage>
        <taxon>Bacteria</taxon>
        <taxon>Pseudomonadati</taxon>
        <taxon>Bacteroidota</taxon>
        <taxon>Bacteroidia</taxon>
        <taxon>Bacteroidales</taxon>
        <taxon>Bacteroidaceae</taxon>
        <taxon>Bacteroides</taxon>
    </lineage>
</organism>
<name>A0ABM8IIF5_9BACE</name>
<evidence type="ECO:0000313" key="1">
    <source>
        <dbReference type="EMBL" id="BEG99370.1"/>
    </source>
</evidence>
<dbReference type="RefSeq" id="WP_353329863.1">
    <property type="nucleotide sequence ID" value="NZ_AP028055.1"/>
</dbReference>
<sequence length="185" mass="20897">MHTTILNKSIGKSVLFFFLLGCGSTGMAQRIALKTNALYWATLSPNIGGEFRLARHFTLDMNVAGNFISSDKRQLKFQQFAPELRYWPGRPMARNFFGITTSYTNFNLRFNKNCYDGDAFAAGLAYGFNWVIGGRWNIEASLGAGLLSYRVFDYKTDTQKPLSPNKNKVILAPIKAEIAFTYLLY</sequence>
<dbReference type="InterPro" id="IPR021958">
    <property type="entry name" value="DUF3575"/>
</dbReference>
<evidence type="ECO:0008006" key="3">
    <source>
        <dbReference type="Google" id="ProtNLM"/>
    </source>
</evidence>
<evidence type="ECO:0000313" key="2">
    <source>
        <dbReference type="Proteomes" id="UP001496674"/>
    </source>
</evidence>
<accession>A0ABM8IIF5</accession>
<dbReference type="Pfam" id="PF12099">
    <property type="entry name" value="DUF3575"/>
    <property type="match status" value="1"/>
</dbReference>
<dbReference type="Proteomes" id="UP001496674">
    <property type="component" value="Chromosome"/>
</dbReference>
<keyword evidence="2" id="KW-1185">Reference proteome</keyword>